<evidence type="ECO:0000259" key="4">
    <source>
        <dbReference type="Pfam" id="PF12684"/>
    </source>
</evidence>
<keyword evidence="3" id="KW-0067">ATP-binding</keyword>
<keyword evidence="2" id="KW-0347">Helicase</keyword>
<evidence type="ECO:0000313" key="6">
    <source>
        <dbReference type="Proteomes" id="UP000277896"/>
    </source>
</evidence>
<dbReference type="InterPro" id="IPR016974">
    <property type="entry name" value="Uncharacterised_phage-assoc"/>
</dbReference>
<dbReference type="Gene3D" id="3.90.320.10">
    <property type="match status" value="1"/>
</dbReference>
<organism evidence="5 6">
    <name type="scientific">Lactiplantibacillus paraplantarum</name>
    <dbReference type="NCBI Taxonomy" id="60520"/>
    <lineage>
        <taxon>Bacteria</taxon>
        <taxon>Bacillati</taxon>
        <taxon>Bacillota</taxon>
        <taxon>Bacilli</taxon>
        <taxon>Lactobacillales</taxon>
        <taxon>Lactobacillaceae</taxon>
        <taxon>Lactiplantibacillus</taxon>
    </lineage>
</organism>
<protein>
    <recommendedName>
        <fullName evidence="4">Putative exodeoxyribonuclease 8 PDDEXK-like domain-containing protein</fullName>
    </recommendedName>
</protein>
<evidence type="ECO:0000256" key="3">
    <source>
        <dbReference type="ARBA" id="ARBA00022840"/>
    </source>
</evidence>
<dbReference type="GO" id="GO:0004386">
    <property type="term" value="F:helicase activity"/>
    <property type="evidence" value="ECO:0007669"/>
    <property type="project" value="UniProtKB-KW"/>
</dbReference>
<dbReference type="Pfam" id="PF12684">
    <property type="entry name" value="DUF3799"/>
    <property type="match status" value="1"/>
</dbReference>
<keyword evidence="1" id="KW-0547">Nucleotide-binding</keyword>
<dbReference type="GO" id="GO:0005524">
    <property type="term" value="F:ATP binding"/>
    <property type="evidence" value="ECO:0007669"/>
    <property type="project" value="UniProtKB-KW"/>
</dbReference>
<dbReference type="InterPro" id="IPR011604">
    <property type="entry name" value="PDDEXK-like_dom_sf"/>
</dbReference>
<evidence type="ECO:0000256" key="2">
    <source>
        <dbReference type="ARBA" id="ARBA00022806"/>
    </source>
</evidence>
<proteinExistence type="predicted"/>
<sequence length="286" mass="32563">MIKNLSKTKSTSKTSSITSETLTPANYYDRWTDQSFMSATWFKKFLACEAEALAELQGKWEPCMKSTALVVGNWLHSYFESEEAHAKFVDEHSEAISSRGPSKGHLKKDFKIAESMIEALSDDHDFNLLYQGDKEVIVTGEISGYPWKGKIDCLNLKQGYFVDLKTTADIYKAYWNPETREKEPFVYAYNYPLQMAVYQELIKQQFGVTCKPYIVAVSKQDPPDKQAIDLPEYRLTNAMNQVLESQQHIQDVIKGEADPIQCGHCAYCRSTKKLESVVSADDLLID</sequence>
<keyword evidence="2" id="KW-0378">Hydrolase</keyword>
<dbReference type="RefSeq" id="WP_082618927.1">
    <property type="nucleotide sequence ID" value="NZ_BJZG01000016.1"/>
</dbReference>
<dbReference type="InterPro" id="IPR024432">
    <property type="entry name" value="Put_RecE_PDDEXK-like_dom"/>
</dbReference>
<reference evidence="5 6" key="1">
    <citation type="submission" date="2018-10" db="EMBL/GenBank/DDBJ databases">
        <title>Genome seuquencing of Lactobacillus species.</title>
        <authorList>
            <person name="Baek C."/>
            <person name="Yi H."/>
        </authorList>
    </citation>
    <scope>NUCLEOTIDE SEQUENCE [LARGE SCALE GENOMIC DNA]</scope>
    <source>
        <strain evidence="5 6">DSM 10667</strain>
    </source>
</reference>
<evidence type="ECO:0000313" key="5">
    <source>
        <dbReference type="EMBL" id="AYJ39243.1"/>
    </source>
</evidence>
<gene>
    <name evidence="5" type="ORF">LP667_10730</name>
</gene>
<accession>A0AAD0TQ88</accession>
<name>A0AAD0TQ88_9LACO</name>
<dbReference type="Proteomes" id="UP000277896">
    <property type="component" value="Chromosome"/>
</dbReference>
<dbReference type="EMBL" id="CP032744">
    <property type="protein sequence ID" value="AYJ39243.1"/>
    <property type="molecule type" value="Genomic_DNA"/>
</dbReference>
<evidence type="ECO:0000256" key="1">
    <source>
        <dbReference type="ARBA" id="ARBA00022741"/>
    </source>
</evidence>
<feature type="domain" description="Putative exodeoxyribonuclease 8 PDDEXK-like" evidence="4">
    <location>
        <begin position="38"/>
        <end position="271"/>
    </location>
</feature>
<dbReference type="PIRSF" id="PIRSF031475">
    <property type="entry name" value="UCP031475"/>
    <property type="match status" value="1"/>
</dbReference>
<dbReference type="AlphaFoldDB" id="A0AAD0TQ88"/>